<dbReference type="PANTHER" id="PTHR12934:SF11">
    <property type="entry name" value="LARGE RIBOSOMAL SUBUNIT PROTEIN UL15M"/>
    <property type="match status" value="1"/>
</dbReference>
<dbReference type="HAMAP" id="MF_01341">
    <property type="entry name" value="Ribosomal_uL15"/>
    <property type="match status" value="1"/>
</dbReference>
<feature type="domain" description="Large ribosomal subunit protein uL15/eL18" evidence="7">
    <location>
        <begin position="70"/>
        <end position="141"/>
    </location>
</feature>
<dbReference type="Proteomes" id="UP000178222">
    <property type="component" value="Unassembled WGS sequence"/>
</dbReference>
<evidence type="ECO:0000256" key="6">
    <source>
        <dbReference type="SAM" id="MobiDB-lite"/>
    </source>
</evidence>
<dbReference type="GO" id="GO:0003735">
    <property type="term" value="F:structural constituent of ribosome"/>
    <property type="evidence" value="ECO:0007669"/>
    <property type="project" value="InterPro"/>
</dbReference>
<feature type="region of interest" description="Disordered" evidence="6">
    <location>
        <begin position="1"/>
        <end position="44"/>
    </location>
</feature>
<evidence type="ECO:0000256" key="3">
    <source>
        <dbReference type="ARBA" id="ARBA00023274"/>
    </source>
</evidence>
<evidence type="ECO:0000256" key="4">
    <source>
        <dbReference type="HAMAP-Rule" id="MF_01341"/>
    </source>
</evidence>
<dbReference type="GO" id="GO:0022625">
    <property type="term" value="C:cytosolic large ribosomal subunit"/>
    <property type="evidence" value="ECO:0007669"/>
    <property type="project" value="TreeGrafter"/>
</dbReference>
<dbReference type="InterPro" id="IPR036227">
    <property type="entry name" value="Ribosomal_uL15/eL18_sf"/>
</dbReference>
<dbReference type="PROSITE" id="PS00475">
    <property type="entry name" value="RIBOSOMAL_L15"/>
    <property type="match status" value="1"/>
</dbReference>
<organism evidence="8 9">
    <name type="scientific">Candidatus Wildermuthbacteria bacterium RIFCSPLOWO2_02_FULL_47_9c</name>
    <dbReference type="NCBI Taxonomy" id="1802466"/>
    <lineage>
        <taxon>Bacteria</taxon>
        <taxon>Candidatus Wildermuthiibacteriota</taxon>
    </lineage>
</organism>
<name>A0A1G2RTG4_9BACT</name>
<keyword evidence="4" id="KW-0694">RNA-binding</keyword>
<feature type="compositionally biased region" description="Basic residues" evidence="6">
    <location>
        <begin position="7"/>
        <end position="23"/>
    </location>
</feature>
<evidence type="ECO:0000256" key="2">
    <source>
        <dbReference type="ARBA" id="ARBA00022980"/>
    </source>
</evidence>
<evidence type="ECO:0000259" key="7">
    <source>
        <dbReference type="Pfam" id="PF00828"/>
    </source>
</evidence>
<accession>A0A1G2RTG4</accession>
<reference evidence="8 9" key="1">
    <citation type="journal article" date="2016" name="Nat. Commun.">
        <title>Thousands of microbial genomes shed light on interconnected biogeochemical processes in an aquifer system.</title>
        <authorList>
            <person name="Anantharaman K."/>
            <person name="Brown C.T."/>
            <person name="Hug L.A."/>
            <person name="Sharon I."/>
            <person name="Castelle C.J."/>
            <person name="Probst A.J."/>
            <person name="Thomas B.C."/>
            <person name="Singh A."/>
            <person name="Wilkins M.J."/>
            <person name="Karaoz U."/>
            <person name="Brodie E.L."/>
            <person name="Williams K.H."/>
            <person name="Hubbard S.S."/>
            <person name="Banfield J.F."/>
        </authorList>
    </citation>
    <scope>NUCLEOTIDE SEQUENCE [LARGE SCALE GENOMIC DNA]</scope>
</reference>
<dbReference type="AlphaFoldDB" id="A0A1G2RTG4"/>
<dbReference type="InterPro" id="IPR030878">
    <property type="entry name" value="Ribosomal_uL15"/>
</dbReference>
<dbReference type="Gene3D" id="3.100.10.10">
    <property type="match status" value="1"/>
</dbReference>
<protein>
    <recommendedName>
        <fullName evidence="4">Large ribosomal subunit protein uL15</fullName>
    </recommendedName>
</protein>
<dbReference type="GO" id="GO:0019843">
    <property type="term" value="F:rRNA binding"/>
    <property type="evidence" value="ECO:0007669"/>
    <property type="project" value="UniProtKB-UniRule"/>
</dbReference>
<keyword evidence="4" id="KW-0699">rRNA-binding</keyword>
<dbReference type="InterPro" id="IPR021131">
    <property type="entry name" value="Ribosomal_uL15/eL18"/>
</dbReference>
<evidence type="ECO:0000256" key="5">
    <source>
        <dbReference type="RuleBase" id="RU003888"/>
    </source>
</evidence>
<feature type="compositionally biased region" description="Basic residues" evidence="6">
    <location>
        <begin position="33"/>
        <end position="44"/>
    </location>
</feature>
<dbReference type="EMBL" id="MHUL01000051">
    <property type="protein sequence ID" value="OHA75748.1"/>
    <property type="molecule type" value="Genomic_DNA"/>
</dbReference>
<proteinExistence type="inferred from homology"/>
<evidence type="ECO:0000256" key="1">
    <source>
        <dbReference type="ARBA" id="ARBA00007320"/>
    </source>
</evidence>
<dbReference type="GO" id="GO:0006412">
    <property type="term" value="P:translation"/>
    <property type="evidence" value="ECO:0007669"/>
    <property type="project" value="UniProtKB-UniRule"/>
</dbReference>
<dbReference type="InterPro" id="IPR005749">
    <property type="entry name" value="Ribosomal_uL15_bac-type"/>
</dbReference>
<comment type="caution">
    <text evidence="8">The sequence shown here is derived from an EMBL/GenBank/DDBJ whole genome shotgun (WGS) entry which is preliminary data.</text>
</comment>
<dbReference type="NCBIfam" id="TIGR01071">
    <property type="entry name" value="rplO_bact"/>
    <property type="match status" value="1"/>
</dbReference>
<comment type="function">
    <text evidence="4">Binds to the 23S rRNA.</text>
</comment>
<keyword evidence="3 4" id="KW-0687">Ribonucleoprotein</keyword>
<gene>
    <name evidence="4" type="primary">rplO</name>
    <name evidence="8" type="ORF">A3J30_02330</name>
</gene>
<dbReference type="InterPro" id="IPR001196">
    <property type="entry name" value="Ribosomal_uL15_CS"/>
</dbReference>
<evidence type="ECO:0000313" key="9">
    <source>
        <dbReference type="Proteomes" id="UP000178222"/>
    </source>
</evidence>
<keyword evidence="2 4" id="KW-0689">Ribosomal protein</keyword>
<sequence length="142" mass="15988">MQIHQIQPKHKQRRSRRIGRGGKRGTYSGRGIKGQRARAGRRMQPRVRELFKRYPKLRGYRRAASTKPLVVNLTQLEKYFEKGETINPVTLAQKKIAGTIKGKARGIKILGMGELHKALTIENCAVSKSAKEKIEKAGGTVK</sequence>
<comment type="similarity">
    <text evidence="1 4 5">Belongs to the universal ribosomal protein uL15 family.</text>
</comment>
<dbReference type="SUPFAM" id="SSF52080">
    <property type="entry name" value="Ribosomal proteins L15p and L18e"/>
    <property type="match status" value="1"/>
</dbReference>
<dbReference type="PANTHER" id="PTHR12934">
    <property type="entry name" value="50S RIBOSOMAL PROTEIN L15"/>
    <property type="match status" value="1"/>
</dbReference>
<dbReference type="Pfam" id="PF00828">
    <property type="entry name" value="Ribosomal_L27A"/>
    <property type="match status" value="1"/>
</dbReference>
<comment type="subunit">
    <text evidence="4">Part of the 50S ribosomal subunit.</text>
</comment>
<evidence type="ECO:0000313" key="8">
    <source>
        <dbReference type="EMBL" id="OHA75748.1"/>
    </source>
</evidence>